<dbReference type="HAMAP" id="MF_00374">
    <property type="entry name" value="Ribosomal_uL29"/>
    <property type="match status" value="1"/>
</dbReference>
<reference evidence="6 7" key="1">
    <citation type="submission" date="2021-07" db="EMBL/GenBank/DDBJ databases">
        <title>Genomic diversity and antimicrobial resistance of Prevotella spp. isolated from chronic lung disease airways.</title>
        <authorList>
            <person name="Webb K.A."/>
            <person name="Olagoke O.S."/>
            <person name="Baird T."/>
            <person name="Neill J."/>
            <person name="Pham A."/>
            <person name="Wells T.J."/>
            <person name="Ramsay K.A."/>
            <person name="Bell S.C."/>
            <person name="Sarovich D.S."/>
            <person name="Price E.P."/>
        </authorList>
    </citation>
    <scope>NUCLEOTIDE SEQUENCE [LARGE SCALE GENOMIC DNA]</scope>
    <source>
        <strain evidence="6 7">SCHI0011.S.12</strain>
    </source>
</reference>
<keyword evidence="3 5" id="KW-0687">Ribonucleoprotein</keyword>
<evidence type="ECO:0000256" key="5">
    <source>
        <dbReference type="HAMAP-Rule" id="MF_00374"/>
    </source>
</evidence>
<dbReference type="Proteomes" id="UP000788426">
    <property type="component" value="Unassembled WGS sequence"/>
</dbReference>
<evidence type="ECO:0000256" key="4">
    <source>
        <dbReference type="ARBA" id="ARBA00035204"/>
    </source>
</evidence>
<dbReference type="CDD" id="cd00427">
    <property type="entry name" value="Ribosomal_L29_HIP"/>
    <property type="match status" value="1"/>
</dbReference>
<dbReference type="GO" id="GO:0005840">
    <property type="term" value="C:ribosome"/>
    <property type="evidence" value="ECO:0007669"/>
    <property type="project" value="UniProtKB-KW"/>
</dbReference>
<evidence type="ECO:0000256" key="1">
    <source>
        <dbReference type="ARBA" id="ARBA00009254"/>
    </source>
</evidence>
<dbReference type="InterPro" id="IPR036049">
    <property type="entry name" value="Ribosomal_uL29_sf"/>
</dbReference>
<evidence type="ECO:0000313" key="7">
    <source>
        <dbReference type="Proteomes" id="UP000788426"/>
    </source>
</evidence>
<sequence length="64" mass="7428">MKIKEVRELDNNALVEKIESTEAQLHQLKLNHAVSPLANPSQIKATRRDIARMKTELHQRELNK</sequence>
<comment type="caution">
    <text evidence="6">The sequence shown here is derived from an EMBL/GenBank/DDBJ whole genome shotgun (WGS) entry which is preliminary data.</text>
</comment>
<dbReference type="InterPro" id="IPR001854">
    <property type="entry name" value="Ribosomal_uL29"/>
</dbReference>
<accession>A0ABS6YBV3</accession>
<keyword evidence="7" id="KW-1185">Reference proteome</keyword>
<evidence type="ECO:0000256" key="2">
    <source>
        <dbReference type="ARBA" id="ARBA00022980"/>
    </source>
</evidence>
<dbReference type="SUPFAM" id="SSF46561">
    <property type="entry name" value="Ribosomal protein L29 (L29p)"/>
    <property type="match status" value="1"/>
</dbReference>
<dbReference type="PROSITE" id="PS00579">
    <property type="entry name" value="RIBOSOMAL_L29"/>
    <property type="match status" value="1"/>
</dbReference>
<protein>
    <recommendedName>
        <fullName evidence="4 5">Large ribosomal subunit protein uL29</fullName>
    </recommendedName>
</protein>
<gene>
    <name evidence="5 6" type="primary">rpmC</name>
    <name evidence="6" type="ORF">KZO38_02735</name>
</gene>
<proteinExistence type="inferred from homology"/>
<dbReference type="Pfam" id="PF00831">
    <property type="entry name" value="Ribosomal_L29"/>
    <property type="match status" value="1"/>
</dbReference>
<dbReference type="RefSeq" id="WP_018362992.1">
    <property type="nucleotide sequence ID" value="NZ_CAJZHJ010000050.1"/>
</dbReference>
<evidence type="ECO:0000256" key="3">
    <source>
        <dbReference type="ARBA" id="ARBA00023274"/>
    </source>
</evidence>
<dbReference type="InterPro" id="IPR018254">
    <property type="entry name" value="Ribosomal_uL29_CS"/>
</dbReference>
<keyword evidence="2 5" id="KW-0689">Ribosomal protein</keyword>
<organism evidence="6 7">
    <name type="scientific">Hoylesella nanceiensis</name>
    <dbReference type="NCBI Taxonomy" id="425941"/>
    <lineage>
        <taxon>Bacteria</taxon>
        <taxon>Pseudomonadati</taxon>
        <taxon>Bacteroidota</taxon>
        <taxon>Bacteroidia</taxon>
        <taxon>Bacteroidales</taxon>
        <taxon>Prevotellaceae</taxon>
        <taxon>Hoylesella</taxon>
    </lineage>
</organism>
<dbReference type="GeneID" id="93182947"/>
<dbReference type="Gene3D" id="1.10.287.310">
    <property type="match status" value="1"/>
</dbReference>
<evidence type="ECO:0000313" key="6">
    <source>
        <dbReference type="EMBL" id="MBW4768676.1"/>
    </source>
</evidence>
<dbReference type="NCBIfam" id="TIGR00012">
    <property type="entry name" value="L29"/>
    <property type="match status" value="1"/>
</dbReference>
<comment type="similarity">
    <text evidence="1 5">Belongs to the universal ribosomal protein uL29 family.</text>
</comment>
<dbReference type="EMBL" id="JAHXCT010000002">
    <property type="protein sequence ID" value="MBW4768676.1"/>
    <property type="molecule type" value="Genomic_DNA"/>
</dbReference>
<name>A0ABS6YBV3_9BACT</name>